<dbReference type="Proteomes" id="UP001558613">
    <property type="component" value="Unassembled WGS sequence"/>
</dbReference>
<evidence type="ECO:0000313" key="2">
    <source>
        <dbReference type="EMBL" id="KAL1275457.1"/>
    </source>
</evidence>
<keyword evidence="3" id="KW-1185">Reference proteome</keyword>
<reference evidence="2 3" key="1">
    <citation type="submission" date="2023-09" db="EMBL/GenBank/DDBJ databases">
        <authorList>
            <person name="Wang M."/>
        </authorList>
    </citation>
    <scope>NUCLEOTIDE SEQUENCE [LARGE SCALE GENOMIC DNA]</scope>
    <source>
        <strain evidence="2">GT-2023</strain>
        <tissue evidence="2">Liver</tissue>
    </source>
</reference>
<accession>A0ABR3NFC9</accession>
<feature type="region of interest" description="Disordered" evidence="1">
    <location>
        <begin position="1"/>
        <end position="29"/>
    </location>
</feature>
<comment type="caution">
    <text evidence="2">The sequence shown here is derived from an EMBL/GenBank/DDBJ whole genome shotgun (WGS) entry which is preliminary data.</text>
</comment>
<evidence type="ECO:0000313" key="3">
    <source>
        <dbReference type="Proteomes" id="UP001558613"/>
    </source>
</evidence>
<proteinExistence type="predicted"/>
<dbReference type="EMBL" id="JAYMGO010000004">
    <property type="protein sequence ID" value="KAL1275457.1"/>
    <property type="molecule type" value="Genomic_DNA"/>
</dbReference>
<protein>
    <submittedName>
        <fullName evidence="2">Uncharacterized protein</fullName>
    </submittedName>
</protein>
<evidence type="ECO:0000256" key="1">
    <source>
        <dbReference type="SAM" id="MobiDB-lite"/>
    </source>
</evidence>
<gene>
    <name evidence="2" type="ORF">QQF64_035080</name>
</gene>
<sequence>MVGSQPATKTHTRSRRCGQNPLPRWKPVPHDLVMEAGDTFGRPQGLTTVYWAVPSGVMLGFMGRHLFTSSTSQNLGSGTECAAGLPL</sequence>
<name>A0ABR3NFC9_9TELE</name>
<organism evidence="2 3">
    <name type="scientific">Cirrhinus molitorella</name>
    <name type="common">mud carp</name>
    <dbReference type="NCBI Taxonomy" id="172907"/>
    <lineage>
        <taxon>Eukaryota</taxon>
        <taxon>Metazoa</taxon>
        <taxon>Chordata</taxon>
        <taxon>Craniata</taxon>
        <taxon>Vertebrata</taxon>
        <taxon>Euteleostomi</taxon>
        <taxon>Actinopterygii</taxon>
        <taxon>Neopterygii</taxon>
        <taxon>Teleostei</taxon>
        <taxon>Ostariophysi</taxon>
        <taxon>Cypriniformes</taxon>
        <taxon>Cyprinidae</taxon>
        <taxon>Labeoninae</taxon>
        <taxon>Labeonini</taxon>
        <taxon>Cirrhinus</taxon>
    </lineage>
</organism>